<evidence type="ECO:0000256" key="1">
    <source>
        <dbReference type="SAM" id="SignalP"/>
    </source>
</evidence>
<dbReference type="AlphaFoldDB" id="A0A4R3JQI6"/>
<keyword evidence="1" id="KW-0732">Signal</keyword>
<dbReference type="Proteomes" id="UP000702954">
    <property type="component" value="Unassembled WGS sequence"/>
</dbReference>
<reference evidence="3 4" key="2">
    <citation type="submission" date="2019-03" db="EMBL/GenBank/DDBJ databases">
        <title>Genomic Encyclopedia of Type Strains, Phase IV (KMG-IV): sequencing the most valuable type-strain genomes for metagenomic binning, comparative biology and taxonomic classification.</title>
        <authorList>
            <person name="Goeker M."/>
        </authorList>
    </citation>
    <scope>NUCLEOTIDE SEQUENCE [LARGE SCALE GENOMIC DNA]</scope>
    <source>
        <strain evidence="3 4">DSM 103426</strain>
    </source>
</reference>
<evidence type="ECO:0000313" key="2">
    <source>
        <dbReference type="EMBL" id="GBU05547.1"/>
    </source>
</evidence>
<reference evidence="2 5" key="1">
    <citation type="journal article" date="2018" name="Int. J. Syst. Evol. Microbiol.">
        <title>Draft Genome Sequence of Faecalimonas umbilicata JCM 30896T, an Acetate-Producing Bacterium Isolated from Human Feces.</title>
        <authorList>
            <person name="Sakamoto M."/>
            <person name="Ikeyama N."/>
            <person name="Yuki M."/>
            <person name="Ohkuma M."/>
        </authorList>
    </citation>
    <scope>NUCLEOTIDE SEQUENCE [LARGE SCALE GENOMIC DNA]</scope>
    <source>
        <strain evidence="2 5">EGH7</strain>
    </source>
</reference>
<evidence type="ECO:0000313" key="4">
    <source>
        <dbReference type="Proteomes" id="UP000294613"/>
    </source>
</evidence>
<evidence type="ECO:0000313" key="5">
    <source>
        <dbReference type="Proteomes" id="UP000702954"/>
    </source>
</evidence>
<name>A0A4R3JQI6_9FIRM</name>
<proteinExistence type="predicted"/>
<gene>
    <name evidence="3" type="ORF">EDD74_11211</name>
    <name evidence="2" type="ORF">FAEUMB_20880</name>
</gene>
<evidence type="ECO:0000313" key="3">
    <source>
        <dbReference type="EMBL" id="TCS67974.1"/>
    </source>
</evidence>
<accession>A0A4R3JQI6</accession>
<feature type="signal peptide" evidence="1">
    <location>
        <begin position="1"/>
        <end position="27"/>
    </location>
</feature>
<comment type="caution">
    <text evidence="3">The sequence shown here is derived from an EMBL/GenBank/DDBJ whole genome shotgun (WGS) entry which is preliminary data.</text>
</comment>
<dbReference type="RefSeq" id="WP_242990147.1">
    <property type="nucleotide sequence ID" value="NZ_BHEO01000008.1"/>
</dbReference>
<sequence length="165" mass="19110">MRRFFKQFKSSKVFVTGMIVSLCFAFAGCSNAEQNKGSRSFTDFTHIEEEYLDTLKSLDFPEGTVLPERLEGEDSEASFQEGYGETRACNLWEYLWMQEWLDTYTTEPERAERALKELEKAFDMAYMGEDRCDDATRNYLRENIDKAKAGDPSGFAECIRVNYAK</sequence>
<dbReference type="EMBL" id="SLZV01000012">
    <property type="protein sequence ID" value="TCS67974.1"/>
    <property type="molecule type" value="Genomic_DNA"/>
</dbReference>
<dbReference type="Proteomes" id="UP000294613">
    <property type="component" value="Unassembled WGS sequence"/>
</dbReference>
<feature type="chain" id="PRO_5038547118" description="Lipoprotein" evidence="1">
    <location>
        <begin position="28"/>
        <end position="165"/>
    </location>
</feature>
<dbReference type="PROSITE" id="PS51257">
    <property type="entry name" value="PROKAR_LIPOPROTEIN"/>
    <property type="match status" value="1"/>
</dbReference>
<organism evidence="3 4">
    <name type="scientific">Faecalimonas umbilicata</name>
    <dbReference type="NCBI Taxonomy" id="1912855"/>
    <lineage>
        <taxon>Bacteria</taxon>
        <taxon>Bacillati</taxon>
        <taxon>Bacillota</taxon>
        <taxon>Clostridia</taxon>
        <taxon>Lachnospirales</taxon>
        <taxon>Lachnospiraceae</taxon>
        <taxon>Faecalimonas</taxon>
    </lineage>
</organism>
<keyword evidence="5" id="KW-1185">Reference proteome</keyword>
<evidence type="ECO:0008006" key="6">
    <source>
        <dbReference type="Google" id="ProtNLM"/>
    </source>
</evidence>
<protein>
    <recommendedName>
        <fullName evidence="6">Lipoprotein</fullName>
    </recommendedName>
</protein>
<dbReference type="EMBL" id="BHEO01000008">
    <property type="protein sequence ID" value="GBU05547.1"/>
    <property type="molecule type" value="Genomic_DNA"/>
</dbReference>